<dbReference type="Proteomes" id="UP000757604">
    <property type="component" value="Unassembled WGS sequence"/>
</dbReference>
<dbReference type="NCBIfam" id="TIGR00254">
    <property type="entry name" value="GGDEF"/>
    <property type="match status" value="1"/>
</dbReference>
<dbReference type="PROSITE" id="PS50887">
    <property type="entry name" value="GGDEF"/>
    <property type="match status" value="1"/>
</dbReference>
<dbReference type="SUPFAM" id="SSF55073">
    <property type="entry name" value="Nucleotide cyclase"/>
    <property type="match status" value="1"/>
</dbReference>
<keyword evidence="1" id="KW-0472">Membrane</keyword>
<feature type="domain" description="GGDEF" evidence="2">
    <location>
        <begin position="321"/>
        <end position="454"/>
    </location>
</feature>
<dbReference type="PANTHER" id="PTHR46663:SF2">
    <property type="entry name" value="GGDEF DOMAIN-CONTAINING PROTEIN"/>
    <property type="match status" value="1"/>
</dbReference>
<dbReference type="Gene3D" id="3.30.70.270">
    <property type="match status" value="1"/>
</dbReference>
<keyword evidence="4" id="KW-1185">Reference proteome</keyword>
<evidence type="ECO:0000259" key="2">
    <source>
        <dbReference type="PROSITE" id="PS50887"/>
    </source>
</evidence>
<evidence type="ECO:0000313" key="3">
    <source>
        <dbReference type="EMBL" id="MBW9064804.1"/>
    </source>
</evidence>
<dbReference type="InterPro" id="IPR043128">
    <property type="entry name" value="Rev_trsase/Diguanyl_cyclase"/>
</dbReference>
<proteinExistence type="predicted"/>
<protein>
    <submittedName>
        <fullName evidence="3">Diguanylate cyclase</fullName>
    </submittedName>
</protein>
<name>A0ABS7HD48_9HYPH</name>
<keyword evidence="1" id="KW-0812">Transmembrane</keyword>
<dbReference type="Pfam" id="PF05228">
    <property type="entry name" value="CHASE4"/>
    <property type="match status" value="1"/>
</dbReference>
<dbReference type="Pfam" id="PF00990">
    <property type="entry name" value="GGDEF"/>
    <property type="match status" value="1"/>
</dbReference>
<feature type="transmembrane region" description="Helical" evidence="1">
    <location>
        <begin position="12"/>
        <end position="38"/>
    </location>
</feature>
<organism evidence="3 4">
    <name type="scientific">Rhizobium herbae</name>
    <dbReference type="NCBI Taxonomy" id="508661"/>
    <lineage>
        <taxon>Bacteria</taxon>
        <taxon>Pseudomonadati</taxon>
        <taxon>Pseudomonadota</taxon>
        <taxon>Alphaproteobacteria</taxon>
        <taxon>Hyphomicrobiales</taxon>
        <taxon>Rhizobiaceae</taxon>
        <taxon>Rhizobium/Agrobacterium group</taxon>
        <taxon>Rhizobium</taxon>
    </lineage>
</organism>
<gene>
    <name evidence="3" type="ORF">JNB71_15970</name>
</gene>
<evidence type="ECO:0000256" key="1">
    <source>
        <dbReference type="SAM" id="Phobius"/>
    </source>
</evidence>
<dbReference type="RefSeq" id="WP_220372765.1">
    <property type="nucleotide sequence ID" value="NZ_JAEUAO010000003.1"/>
</dbReference>
<evidence type="ECO:0000313" key="4">
    <source>
        <dbReference type="Proteomes" id="UP000757604"/>
    </source>
</evidence>
<dbReference type="SMART" id="SM00267">
    <property type="entry name" value="GGDEF"/>
    <property type="match status" value="1"/>
</dbReference>
<sequence>MPREIDTTRQFFFKVILPLALLTALLLVGSGGGLIWLANYQTNTAIGEQARLARAAVKVHGEALAKGASDYGHWDEAVVAIVDRFDFPWVDGNIGQAGSTSYGLAMSFVLDPENRSVYSHVDGKGGAVDARSLLSNGFNELVARNRAGDHISATFGLVTARDALAMVAVAPLRPFDDKERPQETGYLIVFVDVLNEARLAELGQTYLLPNLRLVDIDDASVDPRARIRVSDEMRATARYLAWDPVRPGDALLRTAGPVLVVTLCAFFVLSIFVLRYSSEAARLIRSSEARAMRDALTGLPNRVLLLDRLDRLVGHLKSRQPGVALMYLDLDGFKAVNDGHGHAAGDELLCQVAERLRSLLRGQDTAARLGGDEFVVVMPGLTNHAELRARASWIIDTLRSPYRLGDTVIEIGVSIGIAVSPTDGQESADLLQKADRALYLAKSSGKGNARFHSENPLQVVSG</sequence>
<dbReference type="InterPro" id="IPR052163">
    <property type="entry name" value="DGC-Regulatory_Protein"/>
</dbReference>
<comment type="caution">
    <text evidence="3">The sequence shown here is derived from an EMBL/GenBank/DDBJ whole genome shotgun (WGS) entry which is preliminary data.</text>
</comment>
<dbReference type="PANTHER" id="PTHR46663">
    <property type="entry name" value="DIGUANYLATE CYCLASE DGCT-RELATED"/>
    <property type="match status" value="1"/>
</dbReference>
<dbReference type="InterPro" id="IPR007892">
    <property type="entry name" value="CHASE4"/>
</dbReference>
<dbReference type="EMBL" id="JAEUAO010000003">
    <property type="protein sequence ID" value="MBW9064804.1"/>
    <property type="molecule type" value="Genomic_DNA"/>
</dbReference>
<reference evidence="3 4" key="1">
    <citation type="journal article" date="2021" name="MBio">
        <title>Poor Competitiveness of Bradyrhizobium in Pigeon Pea Root Colonization in Indian Soils.</title>
        <authorList>
            <person name="Chalasani D."/>
            <person name="Basu A."/>
            <person name="Pullabhotla S.V.S.R.N."/>
            <person name="Jorrin B."/>
            <person name="Neal A.L."/>
            <person name="Poole P.S."/>
            <person name="Podile A.R."/>
            <person name="Tkacz A."/>
        </authorList>
    </citation>
    <scope>NUCLEOTIDE SEQUENCE [LARGE SCALE GENOMIC DNA]</scope>
    <source>
        <strain evidence="3 4">HU44</strain>
    </source>
</reference>
<keyword evidence="1" id="KW-1133">Transmembrane helix</keyword>
<dbReference type="InterPro" id="IPR000160">
    <property type="entry name" value="GGDEF_dom"/>
</dbReference>
<feature type="transmembrane region" description="Helical" evidence="1">
    <location>
        <begin position="255"/>
        <end position="276"/>
    </location>
</feature>
<accession>A0ABS7HD48</accession>
<dbReference type="CDD" id="cd01949">
    <property type="entry name" value="GGDEF"/>
    <property type="match status" value="1"/>
</dbReference>
<dbReference type="InterPro" id="IPR029787">
    <property type="entry name" value="Nucleotide_cyclase"/>
</dbReference>